<evidence type="ECO:0000256" key="3">
    <source>
        <dbReference type="ARBA" id="ARBA00022630"/>
    </source>
</evidence>
<keyword evidence="4" id="KW-0288">FMN</keyword>
<proteinExistence type="inferred from homology"/>
<name>A0ABU5SCR1_9BACT</name>
<evidence type="ECO:0000256" key="1">
    <source>
        <dbReference type="ARBA" id="ARBA00001917"/>
    </source>
</evidence>
<protein>
    <submittedName>
        <fullName evidence="8">Nitroreductase family protein</fullName>
    </submittedName>
</protein>
<comment type="cofactor">
    <cofactor evidence="1">
        <name>FMN</name>
        <dbReference type="ChEBI" id="CHEBI:58210"/>
    </cofactor>
</comment>
<dbReference type="InterPro" id="IPR000415">
    <property type="entry name" value="Nitroreductase-like"/>
</dbReference>
<comment type="caution">
    <text evidence="8">The sequence shown here is derived from an EMBL/GenBank/DDBJ whole genome shotgun (WGS) entry which is preliminary data.</text>
</comment>
<evidence type="ECO:0000259" key="7">
    <source>
        <dbReference type="Pfam" id="PF00881"/>
    </source>
</evidence>
<evidence type="ECO:0000256" key="2">
    <source>
        <dbReference type="ARBA" id="ARBA00007118"/>
    </source>
</evidence>
<dbReference type="Pfam" id="PF00881">
    <property type="entry name" value="Nitroreductase"/>
    <property type="match status" value="1"/>
</dbReference>
<keyword evidence="6" id="KW-0560">Oxidoreductase</keyword>
<feature type="domain" description="Nitroreductase" evidence="7">
    <location>
        <begin position="13"/>
        <end position="187"/>
    </location>
</feature>
<keyword evidence="5" id="KW-0521">NADP</keyword>
<dbReference type="EMBL" id="JAYGIM010000001">
    <property type="protein sequence ID" value="MEA5425070.1"/>
    <property type="molecule type" value="Genomic_DNA"/>
</dbReference>
<keyword evidence="3" id="KW-0285">Flavoprotein</keyword>
<dbReference type="CDD" id="cd02149">
    <property type="entry name" value="NfsB-like"/>
    <property type="match status" value="1"/>
</dbReference>
<evidence type="ECO:0000256" key="4">
    <source>
        <dbReference type="ARBA" id="ARBA00022643"/>
    </source>
</evidence>
<comment type="similarity">
    <text evidence="2">Belongs to the nitroreductase family.</text>
</comment>
<evidence type="ECO:0000313" key="9">
    <source>
        <dbReference type="Proteomes" id="UP001302222"/>
    </source>
</evidence>
<reference evidence="8 9" key="1">
    <citation type="submission" date="2023-12" db="EMBL/GenBank/DDBJ databases">
        <title>Novel species of the genus Arcicella isolated from rivers.</title>
        <authorList>
            <person name="Lu H."/>
        </authorList>
    </citation>
    <scope>NUCLEOTIDE SEQUENCE [LARGE SCALE GENOMIC DNA]</scope>
    <source>
        <strain evidence="8 9">DC25W</strain>
    </source>
</reference>
<sequence length="212" mass="23482">MKNIMNLIETLNWRYATKRMTGEVVPQDKINNILEAIRLSASSLGLQPFSVIVIDNPALKSKIQPVAYNQPQIVESSHLLIFAAWENVTQEKIDAYLNQIAEERGVSLESLAGFRGSLEGLLKRSQEDNYNWAARQAYIALGTGLIAAANEGVDATPMEGFNPAGVDELLGLKEKGLRSVSFLTLGYRDAEKDHLASAKKVRRSAEDFYINL</sequence>
<dbReference type="Proteomes" id="UP001302222">
    <property type="component" value="Unassembled WGS sequence"/>
</dbReference>
<evidence type="ECO:0000256" key="6">
    <source>
        <dbReference type="ARBA" id="ARBA00023002"/>
    </source>
</evidence>
<dbReference type="PANTHER" id="PTHR43673">
    <property type="entry name" value="NAD(P)H NITROREDUCTASE YDGI-RELATED"/>
    <property type="match status" value="1"/>
</dbReference>
<accession>A0ABU5SCR1</accession>
<organism evidence="8 9">
    <name type="scientific">Arcicella lustrica</name>
    <dbReference type="NCBI Taxonomy" id="2984196"/>
    <lineage>
        <taxon>Bacteria</taxon>
        <taxon>Pseudomonadati</taxon>
        <taxon>Bacteroidota</taxon>
        <taxon>Cytophagia</taxon>
        <taxon>Cytophagales</taxon>
        <taxon>Flectobacillaceae</taxon>
        <taxon>Arcicella</taxon>
    </lineage>
</organism>
<evidence type="ECO:0000256" key="5">
    <source>
        <dbReference type="ARBA" id="ARBA00022857"/>
    </source>
</evidence>
<dbReference type="SUPFAM" id="SSF55469">
    <property type="entry name" value="FMN-dependent nitroreductase-like"/>
    <property type="match status" value="1"/>
</dbReference>
<keyword evidence="9" id="KW-1185">Reference proteome</keyword>
<dbReference type="InterPro" id="IPR029479">
    <property type="entry name" value="Nitroreductase"/>
</dbReference>
<dbReference type="Gene3D" id="3.40.109.10">
    <property type="entry name" value="NADH Oxidase"/>
    <property type="match status" value="1"/>
</dbReference>
<evidence type="ECO:0000313" key="8">
    <source>
        <dbReference type="EMBL" id="MEA5425070.1"/>
    </source>
</evidence>
<dbReference type="RefSeq" id="WP_323254911.1">
    <property type="nucleotide sequence ID" value="NZ_JAYGIM010000001.1"/>
</dbReference>
<dbReference type="PANTHER" id="PTHR43673:SF2">
    <property type="entry name" value="NITROREDUCTASE"/>
    <property type="match status" value="1"/>
</dbReference>
<dbReference type="InterPro" id="IPR033878">
    <property type="entry name" value="NfsB-like"/>
</dbReference>
<gene>
    <name evidence="8" type="ORF">VB798_00710</name>
</gene>